<evidence type="ECO:0000313" key="2">
    <source>
        <dbReference type="EMBL" id="ACK49890.1"/>
    </source>
</evidence>
<dbReference type="HOGENOM" id="CLU_586366_0_0_5"/>
<protein>
    <submittedName>
        <fullName evidence="2">TolA protein</fullName>
    </submittedName>
</protein>
<sequence>MSLRDHPGAALSGGGHALLLAALVFSFAHSSKFDDAQETIPVEMLTDSQFNQIMKGEKTAKLSEKPQQKAQKLAEITEAKPVLTRDPAKTDVPTPPPRAQPVDDPGRSDEAKAAPTPPERPVVEPAKAQPEPQKAEPAKTEPAKAEAAKPEPAKQTAATPPDAVAPDAEEPKPVAKPKPEPKKVAEAKPEPKKIIAEPKPRPVDPPKKPEPKFKPDELAKLLEEQKPKDKPQETPAKPKSGEESAEPTPKFDLSAISRLLNKDAPQQKAATGRELQQVASLGSPTASAAKMSPTLWAQLDGILQDQYRHCWNFVGLAGQQKYVPQIHVQYAQDGGLVGTPELLNPPADPNLRSLADSALRAVRRCNPLRIPAQYQPFYDQWKGRIVRFDPEDML</sequence>
<feature type="compositionally biased region" description="Low complexity" evidence="1">
    <location>
        <begin position="153"/>
        <end position="166"/>
    </location>
</feature>
<organism evidence="2 3">
    <name type="scientific">Methylocella silvestris (strain DSM 15510 / CIP 108128 / LMG 27833 / NCIMB 13906 / BL2)</name>
    <dbReference type="NCBI Taxonomy" id="395965"/>
    <lineage>
        <taxon>Bacteria</taxon>
        <taxon>Pseudomonadati</taxon>
        <taxon>Pseudomonadota</taxon>
        <taxon>Alphaproteobacteria</taxon>
        <taxon>Hyphomicrobiales</taxon>
        <taxon>Beijerinckiaceae</taxon>
        <taxon>Methylocella</taxon>
    </lineage>
</organism>
<name>B8ESK0_METSB</name>
<dbReference type="AlphaFoldDB" id="B8ESK0"/>
<feature type="compositionally biased region" description="Basic and acidic residues" evidence="1">
    <location>
        <begin position="133"/>
        <end position="152"/>
    </location>
</feature>
<evidence type="ECO:0000313" key="3">
    <source>
        <dbReference type="Proteomes" id="UP000002257"/>
    </source>
</evidence>
<dbReference type="EMBL" id="CP001280">
    <property type="protein sequence ID" value="ACK49890.1"/>
    <property type="molecule type" value="Genomic_DNA"/>
</dbReference>
<evidence type="ECO:0000256" key="1">
    <source>
        <dbReference type="SAM" id="MobiDB-lite"/>
    </source>
</evidence>
<dbReference type="Proteomes" id="UP000002257">
    <property type="component" value="Chromosome"/>
</dbReference>
<feature type="compositionally biased region" description="Basic and acidic residues" evidence="1">
    <location>
        <begin position="58"/>
        <end position="67"/>
    </location>
</feature>
<feature type="compositionally biased region" description="Basic and acidic residues" evidence="1">
    <location>
        <begin position="169"/>
        <end position="232"/>
    </location>
</feature>
<keyword evidence="3" id="KW-1185">Reference proteome</keyword>
<gene>
    <name evidence="2" type="ordered locus">Msil_0921</name>
</gene>
<dbReference type="KEGG" id="msl:Msil_0921"/>
<dbReference type="RefSeq" id="WP_012589960.1">
    <property type="nucleotide sequence ID" value="NC_011666.1"/>
</dbReference>
<dbReference type="Gene3D" id="3.30.1150.10">
    <property type="match status" value="1"/>
</dbReference>
<reference evidence="2 3" key="1">
    <citation type="journal article" date="2010" name="J. Bacteriol.">
        <title>Complete genome sequence of the aerobic facultative methanotroph Methylocella silvestris BL2.</title>
        <authorList>
            <person name="Chen Y."/>
            <person name="Crombie A."/>
            <person name="Rahman M.T."/>
            <person name="Dedysh S.N."/>
            <person name="Liesack W."/>
            <person name="Stott M.B."/>
            <person name="Alam M."/>
            <person name="Theisen A.R."/>
            <person name="Murrell J.C."/>
            <person name="Dunfield P.F."/>
        </authorList>
    </citation>
    <scope>NUCLEOTIDE SEQUENCE [LARGE SCALE GENOMIC DNA]</scope>
    <source>
        <strain evidence="3">DSM 15510 / CIP 108128 / LMG 27833 / NCIMB 13906 / BL2</strain>
    </source>
</reference>
<proteinExistence type="predicted"/>
<feature type="region of interest" description="Disordered" evidence="1">
    <location>
        <begin position="58"/>
        <end position="248"/>
    </location>
</feature>
<dbReference type="eggNOG" id="COG3170">
    <property type="taxonomic scope" value="Bacteria"/>
</dbReference>
<accession>B8ESK0</accession>
<dbReference type="STRING" id="395965.Msil_0921"/>
<dbReference type="OrthoDB" id="7161229at2"/>